<dbReference type="PANTHER" id="PTHR42648:SF21">
    <property type="entry name" value="CYSTEINE-RICH RLK (RECEPTOR-LIKE PROTEIN KINASE) 8"/>
    <property type="match status" value="1"/>
</dbReference>
<organism evidence="4 5">
    <name type="scientific">Acer saccharum</name>
    <name type="common">Sugar maple</name>
    <dbReference type="NCBI Taxonomy" id="4024"/>
    <lineage>
        <taxon>Eukaryota</taxon>
        <taxon>Viridiplantae</taxon>
        <taxon>Streptophyta</taxon>
        <taxon>Embryophyta</taxon>
        <taxon>Tracheophyta</taxon>
        <taxon>Spermatophyta</taxon>
        <taxon>Magnoliopsida</taxon>
        <taxon>eudicotyledons</taxon>
        <taxon>Gunneridae</taxon>
        <taxon>Pentapetalae</taxon>
        <taxon>rosids</taxon>
        <taxon>malvids</taxon>
        <taxon>Sapindales</taxon>
        <taxon>Sapindaceae</taxon>
        <taxon>Hippocastanoideae</taxon>
        <taxon>Acereae</taxon>
        <taxon>Acer</taxon>
    </lineage>
</organism>
<evidence type="ECO:0000256" key="2">
    <source>
        <dbReference type="ARBA" id="ARBA00022801"/>
    </source>
</evidence>
<dbReference type="InterPro" id="IPR013103">
    <property type="entry name" value="RVT_2"/>
</dbReference>
<dbReference type="InterPro" id="IPR039537">
    <property type="entry name" value="Retrotran_Ty1/copia-like"/>
</dbReference>
<feature type="domain" description="Integrase catalytic" evidence="3">
    <location>
        <begin position="103"/>
        <end position="272"/>
    </location>
</feature>
<dbReference type="SUPFAM" id="SSF53098">
    <property type="entry name" value="Ribonuclease H-like"/>
    <property type="match status" value="1"/>
</dbReference>
<dbReference type="GO" id="GO:0046872">
    <property type="term" value="F:metal ion binding"/>
    <property type="evidence" value="ECO:0007669"/>
    <property type="project" value="UniProtKB-KW"/>
</dbReference>
<reference evidence="4" key="1">
    <citation type="journal article" date="2022" name="Plant J.">
        <title>Strategies of tolerance reflected in two North American maple genomes.</title>
        <authorList>
            <person name="McEvoy S.L."/>
            <person name="Sezen U.U."/>
            <person name="Trouern-Trend A."/>
            <person name="McMahon S.M."/>
            <person name="Schaberg P.G."/>
            <person name="Yang J."/>
            <person name="Wegrzyn J.L."/>
            <person name="Swenson N.G."/>
        </authorList>
    </citation>
    <scope>NUCLEOTIDE SEQUENCE</scope>
    <source>
        <strain evidence="4">NS2018</strain>
    </source>
</reference>
<keyword evidence="2" id="KW-0378">Hydrolase</keyword>
<dbReference type="AlphaFoldDB" id="A0AA39S715"/>
<reference evidence="4" key="2">
    <citation type="submission" date="2023-06" db="EMBL/GenBank/DDBJ databases">
        <authorList>
            <person name="Swenson N.G."/>
            <person name="Wegrzyn J.L."/>
            <person name="Mcevoy S.L."/>
        </authorList>
    </citation>
    <scope>NUCLEOTIDE SEQUENCE</scope>
    <source>
        <strain evidence="4">NS2018</strain>
        <tissue evidence="4">Leaf</tissue>
    </source>
</reference>
<dbReference type="InterPro" id="IPR012337">
    <property type="entry name" value="RNaseH-like_sf"/>
</dbReference>
<dbReference type="PANTHER" id="PTHR42648">
    <property type="entry name" value="TRANSPOSASE, PUTATIVE-RELATED"/>
    <property type="match status" value="1"/>
</dbReference>
<dbReference type="InterPro" id="IPR043502">
    <property type="entry name" value="DNA/RNA_pol_sf"/>
</dbReference>
<dbReference type="PROSITE" id="PS50994">
    <property type="entry name" value="INTEGRASE"/>
    <property type="match status" value="1"/>
</dbReference>
<keyword evidence="1" id="KW-0479">Metal-binding</keyword>
<proteinExistence type="predicted"/>
<dbReference type="Gene3D" id="3.30.420.10">
    <property type="entry name" value="Ribonuclease H-like superfamily/Ribonuclease H"/>
    <property type="match status" value="1"/>
</dbReference>
<dbReference type="InterPro" id="IPR025724">
    <property type="entry name" value="GAG-pre-integrase_dom"/>
</dbReference>
<protein>
    <recommendedName>
        <fullName evidence="3">Integrase catalytic domain-containing protein</fullName>
    </recommendedName>
</protein>
<dbReference type="EMBL" id="JAUESC010000380">
    <property type="protein sequence ID" value="KAK0592351.1"/>
    <property type="molecule type" value="Genomic_DNA"/>
</dbReference>
<dbReference type="InterPro" id="IPR001584">
    <property type="entry name" value="Integrase_cat-core"/>
</dbReference>
<dbReference type="GO" id="GO:0016787">
    <property type="term" value="F:hydrolase activity"/>
    <property type="evidence" value="ECO:0007669"/>
    <property type="project" value="UniProtKB-KW"/>
</dbReference>
<evidence type="ECO:0000313" key="5">
    <source>
        <dbReference type="Proteomes" id="UP001168877"/>
    </source>
</evidence>
<evidence type="ECO:0000313" key="4">
    <source>
        <dbReference type="EMBL" id="KAK0592351.1"/>
    </source>
</evidence>
<evidence type="ECO:0000256" key="1">
    <source>
        <dbReference type="ARBA" id="ARBA00022723"/>
    </source>
</evidence>
<evidence type="ECO:0000259" key="3">
    <source>
        <dbReference type="PROSITE" id="PS50994"/>
    </source>
</evidence>
<keyword evidence="5" id="KW-1185">Reference proteome</keyword>
<dbReference type="Pfam" id="PF07727">
    <property type="entry name" value="RVT_2"/>
    <property type="match status" value="1"/>
</dbReference>
<accession>A0AA39S715</accession>
<comment type="caution">
    <text evidence="4">The sequence shown here is derived from an EMBL/GenBank/DDBJ whole genome shotgun (WGS) entry which is preliminary data.</text>
</comment>
<dbReference type="GO" id="GO:0015074">
    <property type="term" value="P:DNA integration"/>
    <property type="evidence" value="ECO:0007669"/>
    <property type="project" value="InterPro"/>
</dbReference>
<name>A0AA39S715_ACESA</name>
<dbReference type="InterPro" id="IPR036397">
    <property type="entry name" value="RNaseH_sf"/>
</dbReference>
<dbReference type="Proteomes" id="UP001168877">
    <property type="component" value="Unassembled WGS sequence"/>
</dbReference>
<dbReference type="SUPFAM" id="SSF56672">
    <property type="entry name" value="DNA/RNA polymerases"/>
    <property type="match status" value="1"/>
</dbReference>
<sequence>MFGKVDCSILKENRQVLLKGKRSSDNCYCLESNLISCNLSTSEQIEMWHQRLGHMNYRDLKVLDRLNVVRGLPKFGKKVEGVCGPCQQGKQTKSMHKKGKYLSTKEPLELIHMDLMGPIQTESLGGRRYILVVVDDFSRFTWTYFLREKSEAFEKFKMLCVKIENEKTSHIKSIKKIRSDHGKEFENAKFENFCNSLGISHEFSAPRTPQQNGVVERKNRVLQEMARVMLLSNKVPRNLWAEAINTACYIGNRVFLRPGTKQTSYELWKGRKPNVSYFHIFGSKCYILNDRDQLGKFDAKSDEGIFIGKVVRLQVDEEDDLPLNRVPPLDSNEPAPWVRKLHDKDDIIRDVREGVRTRRQIANQISYTCYTSQIEPKKVDEALEDEFWVLAMQEELNQFERNEVWTLVPRPRNTNVIGTKWVFRNKSDEDGNIVRNKARLVAQGYSQIKGIDFEETFAPVARLESIRLLLSISYVYKFKLHQMDVKSAFLNGLLHEEVFVEQPKGFVDPHHPSHVYRLKKALYGLKQAPRAWYERLTLYLVDNGYSRGSVNKTLFIKCTKDELFIAQIYVDDIVFGSTNQSKVRQFVDVMSHEFEMSIVDGEFWIATHSTIKSI</sequence>
<dbReference type="Pfam" id="PF13976">
    <property type="entry name" value="gag_pre-integrs"/>
    <property type="match status" value="1"/>
</dbReference>
<dbReference type="GO" id="GO:0003676">
    <property type="term" value="F:nucleic acid binding"/>
    <property type="evidence" value="ECO:0007669"/>
    <property type="project" value="InterPro"/>
</dbReference>
<gene>
    <name evidence="4" type="ORF">LWI29_017653</name>
</gene>
<dbReference type="Pfam" id="PF00665">
    <property type="entry name" value="rve"/>
    <property type="match status" value="1"/>
</dbReference>